<dbReference type="InterPro" id="IPR003123">
    <property type="entry name" value="VPS9"/>
</dbReference>
<evidence type="ECO:0000313" key="4">
    <source>
        <dbReference type="Proteomes" id="UP000823046"/>
    </source>
</evidence>
<feature type="compositionally biased region" description="Low complexity" evidence="1">
    <location>
        <begin position="254"/>
        <end position="275"/>
    </location>
</feature>
<dbReference type="Gene3D" id="1.10.246.120">
    <property type="match status" value="1"/>
</dbReference>
<dbReference type="InterPro" id="IPR037191">
    <property type="entry name" value="VPS9_dom_sf"/>
</dbReference>
<feature type="domain" description="VPS9" evidence="2">
    <location>
        <begin position="529"/>
        <end position="671"/>
    </location>
</feature>
<comment type="caution">
    <text evidence="3">The sequence shown here is derived from an EMBL/GenBank/DDBJ whole genome shotgun (WGS) entry which is preliminary data.</text>
</comment>
<keyword evidence="4" id="KW-1185">Reference proteome</keyword>
<dbReference type="SMART" id="SM00167">
    <property type="entry name" value="VPS9"/>
    <property type="match status" value="1"/>
</dbReference>
<feature type="region of interest" description="Disordered" evidence="1">
    <location>
        <begin position="397"/>
        <end position="423"/>
    </location>
</feature>
<gene>
    <name evidence="3" type="ORF">IE077_001655</name>
</gene>
<dbReference type="PANTHER" id="PTHR23101:SF25">
    <property type="entry name" value="GTPASE-ACTIVATING PROTEIN AND VPS9 DOMAIN-CONTAINING PROTEIN 1"/>
    <property type="match status" value="1"/>
</dbReference>
<evidence type="ECO:0000259" key="2">
    <source>
        <dbReference type="PROSITE" id="PS51205"/>
    </source>
</evidence>
<feature type="region of interest" description="Disordered" evidence="1">
    <location>
        <begin position="254"/>
        <end position="281"/>
    </location>
</feature>
<dbReference type="Gene3D" id="1.20.1050.80">
    <property type="entry name" value="VPS9 domain"/>
    <property type="match status" value="1"/>
</dbReference>
<name>A0ABQ7JCH7_9APIC</name>
<feature type="compositionally biased region" description="Low complexity" evidence="1">
    <location>
        <begin position="406"/>
        <end position="416"/>
    </location>
</feature>
<reference evidence="3 4" key="1">
    <citation type="journal article" date="2020" name="bioRxiv">
        <title>Metabolic contributions of an alphaproteobacterial endosymbiont in the apicomplexan Cardiosporidium cionae.</title>
        <authorList>
            <person name="Hunter E.S."/>
            <person name="Paight C.J."/>
            <person name="Lane C.E."/>
        </authorList>
    </citation>
    <scope>NUCLEOTIDE SEQUENCE [LARGE SCALE GENOMIC DNA]</scope>
    <source>
        <strain evidence="3">ESH_2018</strain>
    </source>
</reference>
<organism evidence="3 4">
    <name type="scientific">Cardiosporidium cionae</name>
    <dbReference type="NCBI Taxonomy" id="476202"/>
    <lineage>
        <taxon>Eukaryota</taxon>
        <taxon>Sar</taxon>
        <taxon>Alveolata</taxon>
        <taxon>Apicomplexa</taxon>
        <taxon>Aconoidasida</taxon>
        <taxon>Nephromycida</taxon>
        <taxon>Cardiosporidium</taxon>
    </lineage>
</organism>
<evidence type="ECO:0000313" key="3">
    <source>
        <dbReference type="EMBL" id="KAF8821738.1"/>
    </source>
</evidence>
<dbReference type="Pfam" id="PF02204">
    <property type="entry name" value="VPS9"/>
    <property type="match status" value="1"/>
</dbReference>
<sequence>MAVSGDEWQVKHRGDEVGEVKEDGIASLLEELPVIPAVWKNGSAQSKMLLPSNEKECSSHSLIAKNGKLLTTENQAMTPSLSLLIQSEHPTTMASHGMTAPSTLPDNSLSPRDTLCPFEEQQVLASSLSKETNGSSIEKRVEKIEGESQVSTFAEVNSRNIGVTNLLTLQSSDIFSEDLPSQGSHGDTGINSLPLKNLGEEKTANVVKEDISLFFEPPETHSMPEISVSSVSPSDKRFSFEAFRATVAGVLHPSSVSSTSDELSSSDSISASASLQKHPNVSTDLPLSKLSLKESNELASVVMSHVDFVSSPSMNTAEKSGSPFRFLKNVPQLGWYFGKKINEDAGGSMPALKSESVSADGFPMTEADFSHIASVLSSASHLSSQIETMVQESKAFKLEEGKSESSGKGSSESYSEQNYSVATQKPRTPYNDFLEKLKHSSCTAVVAHIKKFVEAFQINDTREQVANHLHRFIAMTKKVLLQAENFSDDSEDAHSQLLDDLEKFLTQKLFFQSVGILSTVLFQCNPHDETEDYKLHDKITCLQWIEPKHLEIGISLDNETFQRAGQELLRIDKMKSPKDKLILILNCCRTIVTLLENDEAKTITQFASADDILPLLIFLIIQTNPPRLHSNIQFIQAFRYPQRHIEEEAYFFTQYSSAVCFIRGLGETTHLNIAEEEFKRRFYATEVSLLELHTPPRSLPPVESSTPSHEKEEKNVSVEPPTLSSGEEAIEMQRLSKILVQKAKETKTRFDHMQSIDEFTVGNLQELLSEYHSLVSLKEFVLSQCSEEI</sequence>
<protein>
    <submittedName>
        <fullName evidence="3">Vacuolar sorting protein 9 (Vps9) domain-containing protein</fullName>
    </submittedName>
</protein>
<dbReference type="InterPro" id="IPR045046">
    <property type="entry name" value="Vps9-like"/>
</dbReference>
<accession>A0ABQ7JCH7</accession>
<dbReference type="EMBL" id="JADAQX010000135">
    <property type="protein sequence ID" value="KAF8821738.1"/>
    <property type="molecule type" value="Genomic_DNA"/>
</dbReference>
<proteinExistence type="predicted"/>
<dbReference type="PROSITE" id="PS51205">
    <property type="entry name" value="VPS9"/>
    <property type="match status" value="1"/>
</dbReference>
<evidence type="ECO:0000256" key="1">
    <source>
        <dbReference type="SAM" id="MobiDB-lite"/>
    </source>
</evidence>
<dbReference type="SUPFAM" id="SSF109993">
    <property type="entry name" value="VPS9 domain"/>
    <property type="match status" value="1"/>
</dbReference>
<dbReference type="PANTHER" id="PTHR23101">
    <property type="entry name" value="RAB GDP/GTP EXCHANGE FACTOR"/>
    <property type="match status" value="1"/>
</dbReference>
<dbReference type="Proteomes" id="UP000823046">
    <property type="component" value="Unassembled WGS sequence"/>
</dbReference>
<feature type="region of interest" description="Disordered" evidence="1">
    <location>
        <begin position="694"/>
        <end position="724"/>
    </location>
</feature>